<organism evidence="5 6">
    <name type="scientific">Endozoicomonas numazuensis</name>
    <dbReference type="NCBI Taxonomy" id="1137799"/>
    <lineage>
        <taxon>Bacteria</taxon>
        <taxon>Pseudomonadati</taxon>
        <taxon>Pseudomonadota</taxon>
        <taxon>Gammaproteobacteria</taxon>
        <taxon>Oceanospirillales</taxon>
        <taxon>Endozoicomonadaceae</taxon>
        <taxon>Endozoicomonas</taxon>
    </lineage>
</organism>
<gene>
    <name evidence="5" type="ORF">GZ78_23425</name>
</gene>
<dbReference type="GO" id="GO:0015846">
    <property type="term" value="P:polyamine transport"/>
    <property type="evidence" value="ECO:0007669"/>
    <property type="project" value="InterPro"/>
</dbReference>
<evidence type="ECO:0000256" key="2">
    <source>
        <dbReference type="ARBA" id="ARBA00022448"/>
    </source>
</evidence>
<dbReference type="RefSeq" id="WP_034841113.1">
    <property type="nucleotide sequence ID" value="NZ_JOKH01000006.1"/>
</dbReference>
<dbReference type="Gene3D" id="3.40.190.10">
    <property type="entry name" value="Periplasmic binding protein-like II"/>
    <property type="match status" value="2"/>
</dbReference>
<protein>
    <submittedName>
        <fullName evidence="5">Spermidine/putrescine ABC transporter substrate-binding protein</fullName>
    </submittedName>
</protein>
<accession>A0A081NCL5</accession>
<sequence>MPALTSISSQIILMILLSFIMLSKVRAQELRILTWTGYAPDSVIELFEKETGIKVKVTLTNNADIIDQLRENRGAGYDLVQPSMDQIAWSQQQYQIYKPIDMNRIDLSRVDPSLLKVTSNNVELEGSLYGLPHVWGTNGLIAHTSKPGTSLSFKDLCSSEYQGKAAMRLDRPTLIGFAFALGEDPFSAYDNQSQYRKILTRVSDKLIRCKNNLKAYWQGGESLLNQFRKGELRLATGWDAGGWKLHQETGHFNYVAPESGALGWIDTFALPARSKNDKAAYQWINFVMKPEIAALITKASGQFTASAGSEEYVDHKLAKSYRSSFSLDALKNIKWFPAQPEGISDLEQQALNQIRTAL</sequence>
<evidence type="ECO:0000313" key="5">
    <source>
        <dbReference type="EMBL" id="KEQ16188.1"/>
    </source>
</evidence>
<evidence type="ECO:0000256" key="3">
    <source>
        <dbReference type="ARBA" id="ARBA00022729"/>
    </source>
</evidence>
<dbReference type="PANTHER" id="PTHR30222:SF2">
    <property type="entry name" value="ABC TRANSPORTER SUBSTRATE-BINDING PROTEIN"/>
    <property type="match status" value="1"/>
</dbReference>
<keyword evidence="3" id="KW-0732">Signal</keyword>
<evidence type="ECO:0000256" key="1">
    <source>
        <dbReference type="ARBA" id="ARBA00004418"/>
    </source>
</evidence>
<keyword evidence="6" id="KW-1185">Reference proteome</keyword>
<dbReference type="PANTHER" id="PTHR30222">
    <property type="entry name" value="SPERMIDINE/PUTRESCINE-BINDING PERIPLASMIC PROTEIN"/>
    <property type="match status" value="1"/>
</dbReference>
<dbReference type="PRINTS" id="PR00909">
    <property type="entry name" value="SPERMDNBNDNG"/>
</dbReference>
<proteinExistence type="predicted"/>
<dbReference type="STRING" id="1137799.GZ78_23425"/>
<evidence type="ECO:0000256" key="4">
    <source>
        <dbReference type="ARBA" id="ARBA00022764"/>
    </source>
</evidence>
<dbReference type="EMBL" id="JOKH01000006">
    <property type="protein sequence ID" value="KEQ16188.1"/>
    <property type="molecule type" value="Genomic_DNA"/>
</dbReference>
<dbReference type="SUPFAM" id="SSF53850">
    <property type="entry name" value="Periplasmic binding protein-like II"/>
    <property type="match status" value="1"/>
</dbReference>
<reference evidence="5 6" key="1">
    <citation type="submission" date="2014-06" db="EMBL/GenBank/DDBJ databases">
        <title>Whole Genome Sequences of Three Symbiotic Endozoicomonas Bacteria.</title>
        <authorList>
            <person name="Neave M.J."/>
            <person name="Apprill A."/>
            <person name="Voolstra C.R."/>
        </authorList>
    </citation>
    <scope>NUCLEOTIDE SEQUENCE [LARGE SCALE GENOMIC DNA]</scope>
    <source>
        <strain evidence="5 6">DSM 25634</strain>
    </source>
</reference>
<dbReference type="GO" id="GO:0042597">
    <property type="term" value="C:periplasmic space"/>
    <property type="evidence" value="ECO:0007669"/>
    <property type="project" value="UniProtKB-SubCell"/>
</dbReference>
<dbReference type="Pfam" id="PF13416">
    <property type="entry name" value="SBP_bac_8"/>
    <property type="match status" value="1"/>
</dbReference>
<dbReference type="Proteomes" id="UP000028073">
    <property type="component" value="Unassembled WGS sequence"/>
</dbReference>
<dbReference type="InterPro" id="IPR006059">
    <property type="entry name" value="SBP"/>
</dbReference>
<dbReference type="GO" id="GO:0019808">
    <property type="term" value="F:polyamine binding"/>
    <property type="evidence" value="ECO:0007669"/>
    <property type="project" value="InterPro"/>
</dbReference>
<keyword evidence="4" id="KW-0574">Periplasm</keyword>
<keyword evidence="2" id="KW-0813">Transport</keyword>
<dbReference type="eggNOG" id="COG0687">
    <property type="taxonomic scope" value="Bacteria"/>
</dbReference>
<evidence type="ECO:0000313" key="6">
    <source>
        <dbReference type="Proteomes" id="UP000028073"/>
    </source>
</evidence>
<name>A0A081NCL5_9GAMM</name>
<comment type="caution">
    <text evidence="5">The sequence shown here is derived from an EMBL/GenBank/DDBJ whole genome shotgun (WGS) entry which is preliminary data.</text>
</comment>
<dbReference type="InterPro" id="IPR001188">
    <property type="entry name" value="Sperm_putr-bd"/>
</dbReference>
<comment type="subcellular location">
    <subcellularLocation>
        <location evidence="1">Periplasm</location>
    </subcellularLocation>
</comment>
<dbReference type="AlphaFoldDB" id="A0A081NCL5"/>